<dbReference type="GO" id="GO:2000028">
    <property type="term" value="P:regulation of photoperiodism, flowering"/>
    <property type="evidence" value="ECO:0007669"/>
    <property type="project" value="TreeGrafter"/>
</dbReference>
<dbReference type="PANTHER" id="PTHR31319:SF97">
    <property type="entry name" value="CCT DOMAIN-CONTAINING PROTEIN"/>
    <property type="match status" value="1"/>
</dbReference>
<feature type="compositionally biased region" description="Basic and acidic residues" evidence="4">
    <location>
        <begin position="493"/>
        <end position="504"/>
    </location>
</feature>
<evidence type="ECO:0000313" key="7">
    <source>
        <dbReference type="EMBL" id="KAG6765276.1"/>
    </source>
</evidence>
<keyword evidence="5" id="KW-1133">Transmembrane helix</keyword>
<evidence type="ECO:0000313" key="8">
    <source>
        <dbReference type="Proteomes" id="UP000886885"/>
    </source>
</evidence>
<feature type="region of interest" description="Disordered" evidence="4">
    <location>
        <begin position="704"/>
        <end position="766"/>
    </location>
</feature>
<organism evidence="7 8">
    <name type="scientific">Populus tomentosa</name>
    <name type="common">Chinese white poplar</name>
    <dbReference type="NCBI Taxonomy" id="118781"/>
    <lineage>
        <taxon>Eukaryota</taxon>
        <taxon>Viridiplantae</taxon>
        <taxon>Streptophyta</taxon>
        <taxon>Embryophyta</taxon>
        <taxon>Tracheophyta</taxon>
        <taxon>Spermatophyta</taxon>
        <taxon>Magnoliopsida</taxon>
        <taxon>eudicotyledons</taxon>
        <taxon>Gunneridae</taxon>
        <taxon>Pentapetalae</taxon>
        <taxon>rosids</taxon>
        <taxon>fabids</taxon>
        <taxon>Malpighiales</taxon>
        <taxon>Salicaceae</taxon>
        <taxon>Saliceae</taxon>
        <taxon>Populus</taxon>
    </lineage>
</organism>
<dbReference type="Pfam" id="PF06203">
    <property type="entry name" value="CCT"/>
    <property type="match status" value="1"/>
</dbReference>
<keyword evidence="2 3" id="KW-0539">Nucleus</keyword>
<proteinExistence type="predicted"/>
<accession>A0A8X8CJJ0</accession>
<feature type="region of interest" description="Disordered" evidence="4">
    <location>
        <begin position="257"/>
        <end position="300"/>
    </location>
</feature>
<gene>
    <name evidence="7" type="ORF">POTOM_029303</name>
</gene>
<evidence type="ECO:0000256" key="1">
    <source>
        <dbReference type="ARBA" id="ARBA00004123"/>
    </source>
</evidence>
<keyword evidence="5" id="KW-0472">Membrane</keyword>
<evidence type="ECO:0000256" key="4">
    <source>
        <dbReference type="SAM" id="MobiDB-lite"/>
    </source>
</evidence>
<dbReference type="Proteomes" id="UP000886885">
    <property type="component" value="Chromosome 8A"/>
</dbReference>
<dbReference type="EMBL" id="JAAWWB010000015">
    <property type="protein sequence ID" value="KAG6765276.1"/>
    <property type="molecule type" value="Genomic_DNA"/>
</dbReference>
<comment type="caution">
    <text evidence="7">The sequence shown here is derived from an EMBL/GenBank/DDBJ whole genome shotgun (WGS) entry which is preliminary data.</text>
</comment>
<dbReference type="OrthoDB" id="60033at2759"/>
<keyword evidence="5" id="KW-0812">Transmembrane</keyword>
<feature type="compositionally biased region" description="Polar residues" evidence="4">
    <location>
        <begin position="459"/>
        <end position="475"/>
    </location>
</feature>
<dbReference type="AlphaFoldDB" id="A0A8X8CJJ0"/>
<dbReference type="PANTHER" id="PTHR31319">
    <property type="entry name" value="ZINC FINGER PROTEIN CONSTANS-LIKE 4"/>
    <property type="match status" value="1"/>
</dbReference>
<feature type="domain" description="CCT" evidence="6">
    <location>
        <begin position="772"/>
        <end position="814"/>
    </location>
</feature>
<feature type="region of interest" description="Disordered" evidence="4">
    <location>
        <begin position="450"/>
        <end position="475"/>
    </location>
</feature>
<dbReference type="InterPro" id="IPR010402">
    <property type="entry name" value="CCT_domain"/>
</dbReference>
<sequence length="912" mass="100632">MLLVQMNKNASIDQRVAEQNHIVEDEQKEIRDGIMGEGQELSEEDESQINEDGKDMNDKGMELLQVQKDAQVVIKSQQQQSPAPLVIWERFLPLRSLKVLLVENDDSTRHVVSALLRNCGYEGESALRVIERRVKVPIPVLYGLLLILTVIFLPLVSPPLSSRSLSFSNLSSSCIFRADQQCMNWLAMKIGQIILIVYVKLVVRIWDGNGRIIYKLDLGSRVQVSAVSNGLQAWKVLQDLTNHIDLVLTEASGSGSESAVRTQKSTKSNSADELDKDTDSNDHDGIGSLGLNARDGSDNGSGTQISNTHLVTKWYSNICINACVLSLQSSWTKRAVEVDSPKPMSPWDQDHLSDPPDSTCAQVIHSRPEACDNSWVPLATTKKCGEQDDELENIVMGKDLEIGVPRIPILQLKDPIKKVPINIADNDGEKFPEIKSKHDGGHLEKRQEVLNSEKRNTELRNQGNDLKGGITNSANPHMDSLVLDVPNGLSSNRKNEVTYETREVPSFELSLKRLRDIGDAGASSHDRNVLRHSDLSAFSRYNSASTADQAPTGNVGSCSPLDNSSEAAKTESMQNLQSNSNSTPPNQRSNGSSNNNDMGSTNNITFAKPSVISDKPTLKSTVKSQYPSAFQPVQNDHTALPQPVIQGKCDAPIANTTLVKSRGVNQQGQVQHHNHCVHNMPQQQLANHDDLSLNMAAAAPQCGSSNMLSTPTEGNAGNYSLNGSASGSDHWSNGQNGSSIALSGAVEKGETPGPGDESGSRSGVGRNRFALREAALSKFRQKRKERCFEKKVRYQSRKKLAEQRPRIRGQFVRQVGPEHKDEDARVTVMDYYYYTEGSHFFCSPFNGFCSDHDVSVLNSFLCQLVLNVAENPHTQCYPGEEADRNQEEIACFLWNNNRVFVIVTVYVILNKR</sequence>
<feature type="region of interest" description="Disordered" evidence="4">
    <location>
        <begin position="544"/>
        <end position="612"/>
    </location>
</feature>
<reference evidence="7" key="1">
    <citation type="journal article" date="2020" name="bioRxiv">
        <title>Hybrid origin of Populus tomentosa Carr. identified through genome sequencing and phylogenomic analysis.</title>
        <authorList>
            <person name="An X."/>
            <person name="Gao K."/>
            <person name="Chen Z."/>
            <person name="Li J."/>
            <person name="Yang X."/>
            <person name="Yang X."/>
            <person name="Zhou J."/>
            <person name="Guo T."/>
            <person name="Zhao T."/>
            <person name="Huang S."/>
            <person name="Miao D."/>
            <person name="Khan W.U."/>
            <person name="Rao P."/>
            <person name="Ye M."/>
            <person name="Lei B."/>
            <person name="Liao W."/>
            <person name="Wang J."/>
            <person name="Ji L."/>
            <person name="Li Y."/>
            <person name="Guo B."/>
            <person name="Mustafa N.S."/>
            <person name="Li S."/>
            <person name="Yun Q."/>
            <person name="Keller S.R."/>
            <person name="Mao J."/>
            <person name="Zhang R."/>
            <person name="Strauss S.H."/>
        </authorList>
    </citation>
    <scope>NUCLEOTIDE SEQUENCE</scope>
    <source>
        <strain evidence="7">GM15</strain>
        <tissue evidence="7">Leaf</tissue>
    </source>
</reference>
<feature type="compositionally biased region" description="Polar residues" evidence="4">
    <location>
        <begin position="257"/>
        <end position="271"/>
    </location>
</feature>
<protein>
    <recommendedName>
        <fullName evidence="6">CCT domain-containing protein</fullName>
    </recommendedName>
</protein>
<feature type="region of interest" description="Disordered" evidence="4">
    <location>
        <begin position="485"/>
        <end position="504"/>
    </location>
</feature>
<dbReference type="GO" id="GO:0005634">
    <property type="term" value="C:nucleus"/>
    <property type="evidence" value="ECO:0007669"/>
    <property type="project" value="UniProtKB-SubCell"/>
</dbReference>
<evidence type="ECO:0000256" key="2">
    <source>
        <dbReference type="ARBA" id="ARBA00023242"/>
    </source>
</evidence>
<dbReference type="GO" id="GO:0003700">
    <property type="term" value="F:DNA-binding transcription factor activity"/>
    <property type="evidence" value="ECO:0007669"/>
    <property type="project" value="TreeGrafter"/>
</dbReference>
<comment type="subcellular location">
    <subcellularLocation>
        <location evidence="1 3">Nucleus</location>
    </subcellularLocation>
</comment>
<name>A0A8X8CJJ0_POPTO</name>
<dbReference type="GO" id="GO:0009909">
    <property type="term" value="P:regulation of flower development"/>
    <property type="evidence" value="ECO:0007669"/>
    <property type="project" value="InterPro"/>
</dbReference>
<evidence type="ECO:0000256" key="3">
    <source>
        <dbReference type="PROSITE-ProRule" id="PRU00357"/>
    </source>
</evidence>
<dbReference type="InterPro" id="IPR045281">
    <property type="entry name" value="CONSTANS-like"/>
</dbReference>
<feature type="compositionally biased region" description="Low complexity" evidence="4">
    <location>
        <begin position="589"/>
        <end position="603"/>
    </location>
</feature>
<evidence type="ECO:0000259" key="6">
    <source>
        <dbReference type="PROSITE" id="PS51017"/>
    </source>
</evidence>
<evidence type="ECO:0000256" key="5">
    <source>
        <dbReference type="SAM" id="Phobius"/>
    </source>
</evidence>
<feature type="compositionally biased region" description="Polar residues" evidence="4">
    <location>
        <begin position="704"/>
        <end position="741"/>
    </location>
</feature>
<keyword evidence="8" id="KW-1185">Reference proteome</keyword>
<feature type="compositionally biased region" description="Polar residues" evidence="4">
    <location>
        <begin position="544"/>
        <end position="588"/>
    </location>
</feature>
<dbReference type="PROSITE" id="PS51017">
    <property type="entry name" value="CCT"/>
    <property type="match status" value="1"/>
</dbReference>
<feature type="transmembrane region" description="Helical" evidence="5">
    <location>
        <begin position="136"/>
        <end position="156"/>
    </location>
</feature>